<name>A0A6A6W4K7_9PEZI</name>
<accession>A0A6A6W4K7</accession>
<gene>
    <name evidence="2" type="ORF">EJ05DRAFT_502455</name>
</gene>
<protein>
    <submittedName>
        <fullName evidence="2">Uncharacterized protein</fullName>
    </submittedName>
</protein>
<organism evidence="2 3">
    <name type="scientific">Pseudovirgaria hyperparasitica</name>
    <dbReference type="NCBI Taxonomy" id="470096"/>
    <lineage>
        <taxon>Eukaryota</taxon>
        <taxon>Fungi</taxon>
        <taxon>Dikarya</taxon>
        <taxon>Ascomycota</taxon>
        <taxon>Pezizomycotina</taxon>
        <taxon>Dothideomycetes</taxon>
        <taxon>Dothideomycetes incertae sedis</taxon>
        <taxon>Acrospermales</taxon>
        <taxon>Acrospermaceae</taxon>
        <taxon>Pseudovirgaria</taxon>
    </lineage>
</organism>
<evidence type="ECO:0000313" key="3">
    <source>
        <dbReference type="Proteomes" id="UP000799437"/>
    </source>
</evidence>
<dbReference type="RefSeq" id="XP_033598432.1">
    <property type="nucleotide sequence ID" value="XM_033747261.1"/>
</dbReference>
<feature type="region of interest" description="Disordered" evidence="1">
    <location>
        <begin position="124"/>
        <end position="199"/>
    </location>
</feature>
<reference evidence="2" key="1">
    <citation type="journal article" date="2020" name="Stud. Mycol.">
        <title>101 Dothideomycetes genomes: a test case for predicting lifestyles and emergence of pathogens.</title>
        <authorList>
            <person name="Haridas S."/>
            <person name="Albert R."/>
            <person name="Binder M."/>
            <person name="Bloem J."/>
            <person name="Labutti K."/>
            <person name="Salamov A."/>
            <person name="Andreopoulos B."/>
            <person name="Baker S."/>
            <person name="Barry K."/>
            <person name="Bills G."/>
            <person name="Bluhm B."/>
            <person name="Cannon C."/>
            <person name="Castanera R."/>
            <person name="Culley D."/>
            <person name="Daum C."/>
            <person name="Ezra D."/>
            <person name="Gonzalez J."/>
            <person name="Henrissat B."/>
            <person name="Kuo A."/>
            <person name="Liang C."/>
            <person name="Lipzen A."/>
            <person name="Lutzoni F."/>
            <person name="Magnuson J."/>
            <person name="Mondo S."/>
            <person name="Nolan M."/>
            <person name="Ohm R."/>
            <person name="Pangilinan J."/>
            <person name="Park H.-J."/>
            <person name="Ramirez L."/>
            <person name="Alfaro M."/>
            <person name="Sun H."/>
            <person name="Tritt A."/>
            <person name="Yoshinaga Y."/>
            <person name="Zwiers L.-H."/>
            <person name="Turgeon B."/>
            <person name="Goodwin S."/>
            <person name="Spatafora J."/>
            <person name="Crous P."/>
            <person name="Grigoriev I."/>
        </authorList>
    </citation>
    <scope>NUCLEOTIDE SEQUENCE</scope>
    <source>
        <strain evidence="2">CBS 121739</strain>
    </source>
</reference>
<feature type="compositionally biased region" description="Polar residues" evidence="1">
    <location>
        <begin position="161"/>
        <end position="174"/>
    </location>
</feature>
<evidence type="ECO:0000313" key="2">
    <source>
        <dbReference type="EMBL" id="KAF2755981.1"/>
    </source>
</evidence>
<dbReference type="AlphaFoldDB" id="A0A6A6W4K7"/>
<feature type="compositionally biased region" description="Basic and acidic residues" evidence="1">
    <location>
        <begin position="126"/>
        <end position="149"/>
    </location>
</feature>
<evidence type="ECO:0000256" key="1">
    <source>
        <dbReference type="SAM" id="MobiDB-lite"/>
    </source>
</evidence>
<keyword evidence="3" id="KW-1185">Reference proteome</keyword>
<sequence>MGSPLLLTKRKCRHVFMVLTRLPPSKFRVKCSSPSSLDNSIAPRARTARYPITCSFQFRPISRRHSSLRTICCASIYSAVTRLKLNVRTSQHKALSLNATAFPTQALLLNIQFNVTIVAIMSSTPSKKDTHDEAQSSSSAERKDLKNVADLDDFPSDASEYGSTVSNEATQASNRTEDQRGKMASAMRGKMRGGGAIPSDMMEQYGVNVDDSDEGWVDIIDVPMNWNELTEAERNKAIPGSYPDEDASTAVNVDGTAEPGAAKNVTGKKYPFFVLQTHGDSPAPSANSTNIGISRTKAISVVNESFINLIHQKRVATFGEDSDSDDEAAAEAHNKRMIEFEIDAKNAREMLGVPPILRLEPLPKTSPERQIAYERLIVLLRKRWAESRDAASPPTALDLITDLAAEIRLECERSIPHFVPNNVFAARTAVLVPWRRRVVLLFENEWMVWLAAEAEKGEGVSEGIGAKGEVFPRSGYPDWEAKYGKAFGH</sequence>
<proteinExistence type="predicted"/>
<dbReference type="Proteomes" id="UP000799437">
    <property type="component" value="Unassembled WGS sequence"/>
</dbReference>
<dbReference type="OrthoDB" id="3796452at2759"/>
<dbReference type="EMBL" id="ML996576">
    <property type="protein sequence ID" value="KAF2755981.1"/>
    <property type="molecule type" value="Genomic_DNA"/>
</dbReference>
<dbReference type="GeneID" id="54488315"/>